<proteinExistence type="predicted"/>
<evidence type="ECO:0000313" key="3">
    <source>
        <dbReference type="Proteomes" id="UP001189122"/>
    </source>
</evidence>
<reference evidence="3" key="1">
    <citation type="journal article" date="2020" name="Sci. Rep.">
        <title>Chromosome-scale genome assembly for the duckweed Spirodela intermedia, integrating cytogenetic maps, PacBio and Oxford Nanopore libraries.</title>
        <authorList>
            <person name="Hoang P.T.N."/>
            <person name="Fiebig A."/>
            <person name="Novak P."/>
            <person name="Macas J."/>
            <person name="Cao H.X."/>
            <person name="Stepanenko A."/>
            <person name="Chen G."/>
            <person name="Borisjuk N."/>
            <person name="Scholz U."/>
            <person name="Schubert I."/>
        </authorList>
    </citation>
    <scope>NUCLEOTIDE SEQUENCE [LARGE SCALE GENOMIC DNA]</scope>
</reference>
<protein>
    <submittedName>
        <fullName evidence="2">Uncharacterized protein</fullName>
    </submittedName>
</protein>
<sequence>MKSTHGGCETSFLLSKFVYKKSYLSTIYKKRRKKYSANLKNQAMEKRKLAASRGSSSLDDRGTCASLPFHVTSGQPPVGQGVDNPPGRRVTISDQMR</sequence>
<organism evidence="2 3">
    <name type="scientific">Spirodela intermedia</name>
    <name type="common">Intermediate duckweed</name>
    <dbReference type="NCBI Taxonomy" id="51605"/>
    <lineage>
        <taxon>Eukaryota</taxon>
        <taxon>Viridiplantae</taxon>
        <taxon>Streptophyta</taxon>
        <taxon>Embryophyta</taxon>
        <taxon>Tracheophyta</taxon>
        <taxon>Spermatophyta</taxon>
        <taxon>Magnoliopsida</taxon>
        <taxon>Liliopsida</taxon>
        <taxon>Araceae</taxon>
        <taxon>Lemnoideae</taxon>
        <taxon>Spirodela</taxon>
    </lineage>
</organism>
<accession>A0ABN7EDN6</accession>
<gene>
    <name evidence="2" type="ORF">SI7747_UN022000</name>
</gene>
<dbReference type="Proteomes" id="UP001189122">
    <property type="component" value="Unassembled WGS sequence"/>
</dbReference>
<evidence type="ECO:0000256" key="1">
    <source>
        <dbReference type="SAM" id="MobiDB-lite"/>
    </source>
</evidence>
<keyword evidence="3" id="KW-1185">Reference proteome</keyword>
<name>A0ABN7EDN6_SPIIN</name>
<feature type="region of interest" description="Disordered" evidence="1">
    <location>
        <begin position="65"/>
        <end position="97"/>
    </location>
</feature>
<comment type="caution">
    <text evidence="2">The sequence shown here is derived from an EMBL/GenBank/DDBJ whole genome shotgun (WGS) entry which is preliminary data.</text>
</comment>
<evidence type="ECO:0000313" key="2">
    <source>
        <dbReference type="EMBL" id="CAA6675658.1"/>
    </source>
</evidence>
<dbReference type="EMBL" id="CACRZD030000384">
    <property type="protein sequence ID" value="CAA6675658.1"/>
    <property type="molecule type" value="Genomic_DNA"/>
</dbReference>